<name>I4G3A9_MICAE</name>
<dbReference type="EMBL" id="CAIJ01000261">
    <property type="protein sequence ID" value="CCI02420.1"/>
    <property type="molecule type" value="Genomic_DNA"/>
</dbReference>
<dbReference type="HOGENOM" id="CLU_2717823_0_0_3"/>
<gene>
    <name evidence="1" type="ORF">MICAC_3330003</name>
</gene>
<reference evidence="1 2" key="1">
    <citation type="submission" date="2012-04" db="EMBL/GenBank/DDBJ databases">
        <authorList>
            <person name="Genoscope - CEA"/>
        </authorList>
    </citation>
    <scope>NUCLEOTIDE SEQUENCE [LARGE SCALE GENOMIC DNA]</scope>
    <source>
        <strain evidence="1 2">9443</strain>
    </source>
</reference>
<organism evidence="1 2">
    <name type="scientific">Microcystis aeruginosa PCC 9443</name>
    <dbReference type="NCBI Taxonomy" id="1160281"/>
    <lineage>
        <taxon>Bacteria</taxon>
        <taxon>Bacillati</taxon>
        <taxon>Cyanobacteriota</taxon>
        <taxon>Cyanophyceae</taxon>
        <taxon>Oscillatoriophycideae</taxon>
        <taxon>Chroococcales</taxon>
        <taxon>Microcystaceae</taxon>
        <taxon>Microcystis</taxon>
    </lineage>
</organism>
<dbReference type="AlphaFoldDB" id="I4G3A9"/>
<sequence>MLDFLLDSGLNFTAIAVIAPQKLEAQFYLKCRLEGTLGFTSEMKGYANIKQHFDRLSVHTSTHFDTLNVKAQ</sequence>
<proteinExistence type="predicted"/>
<comment type="caution">
    <text evidence="1">The sequence shown here is derived from an EMBL/GenBank/DDBJ whole genome shotgun (WGS) entry which is preliminary data.</text>
</comment>
<evidence type="ECO:0000313" key="1">
    <source>
        <dbReference type="EMBL" id="CCI02420.1"/>
    </source>
</evidence>
<dbReference type="Proteomes" id="UP000003480">
    <property type="component" value="Unassembled WGS sequence"/>
</dbReference>
<protein>
    <submittedName>
        <fullName evidence="1">Uncharacterized protein</fullName>
    </submittedName>
</protein>
<evidence type="ECO:0000313" key="2">
    <source>
        <dbReference type="Proteomes" id="UP000003480"/>
    </source>
</evidence>
<accession>I4G3A9</accession>